<dbReference type="InterPro" id="IPR050087">
    <property type="entry name" value="AON_synthase_class-II"/>
</dbReference>
<comment type="subunit">
    <text evidence="3 8">Homodimer.</text>
</comment>
<dbReference type="UniPathway" id="UPA00078"/>
<evidence type="ECO:0000256" key="5">
    <source>
        <dbReference type="ARBA" id="ARBA00022756"/>
    </source>
</evidence>
<evidence type="ECO:0000256" key="3">
    <source>
        <dbReference type="ARBA" id="ARBA00011738"/>
    </source>
</evidence>
<comment type="catalytic activity">
    <reaction evidence="7 8">
        <text>6-carboxyhexanoyl-[ACP] + L-alanine + H(+) = (8S)-8-amino-7-oxononanoate + holo-[ACP] + CO2</text>
        <dbReference type="Rhea" id="RHEA:42288"/>
        <dbReference type="Rhea" id="RHEA-COMP:9685"/>
        <dbReference type="Rhea" id="RHEA-COMP:9955"/>
        <dbReference type="ChEBI" id="CHEBI:15378"/>
        <dbReference type="ChEBI" id="CHEBI:16526"/>
        <dbReference type="ChEBI" id="CHEBI:57972"/>
        <dbReference type="ChEBI" id="CHEBI:64479"/>
        <dbReference type="ChEBI" id="CHEBI:78846"/>
        <dbReference type="ChEBI" id="CHEBI:149468"/>
        <dbReference type="EC" id="2.3.1.47"/>
    </reaction>
</comment>
<dbReference type="eggNOG" id="COG0156">
    <property type="taxonomic scope" value="Bacteria"/>
</dbReference>
<comment type="similarity">
    <text evidence="8">Belongs to the class-II pyridoxal-phosphate-dependent aminotransferase family. BioF subfamily.</text>
</comment>
<reference evidence="11 12" key="1">
    <citation type="submission" date="2013-09" db="EMBL/GenBank/DDBJ databases">
        <title>Genome sequencing of Arenimonas metalli.</title>
        <authorList>
            <person name="Chen F."/>
            <person name="Wang G."/>
        </authorList>
    </citation>
    <scope>NUCLEOTIDE SEQUENCE [LARGE SCALE GENOMIC DNA]</scope>
    <source>
        <strain evidence="11 12">CF5-1</strain>
    </source>
</reference>
<dbReference type="Proteomes" id="UP000029393">
    <property type="component" value="Unassembled WGS sequence"/>
</dbReference>
<dbReference type="InterPro" id="IPR015421">
    <property type="entry name" value="PyrdxlP-dep_Trfase_major"/>
</dbReference>
<gene>
    <name evidence="8" type="primary">bioF</name>
    <name evidence="11" type="ORF">N787_10725</name>
</gene>
<dbReference type="NCBIfam" id="TIGR00858">
    <property type="entry name" value="bioF"/>
    <property type="match status" value="1"/>
</dbReference>
<dbReference type="InterPro" id="IPR004839">
    <property type="entry name" value="Aminotransferase_I/II_large"/>
</dbReference>
<dbReference type="Gene3D" id="3.40.640.10">
    <property type="entry name" value="Type I PLP-dependent aspartate aminotransferase-like (Major domain)"/>
    <property type="match status" value="1"/>
</dbReference>
<dbReference type="GO" id="GO:0008710">
    <property type="term" value="F:8-amino-7-oxononanoate synthase activity"/>
    <property type="evidence" value="ECO:0007669"/>
    <property type="project" value="UniProtKB-UniRule"/>
</dbReference>
<feature type="binding site" evidence="8">
    <location>
        <position position="182"/>
    </location>
    <ligand>
        <name>pyridoxal 5'-phosphate</name>
        <dbReference type="ChEBI" id="CHEBI:597326"/>
    </ligand>
</feature>
<evidence type="ECO:0000256" key="1">
    <source>
        <dbReference type="ARBA" id="ARBA00001933"/>
    </source>
</evidence>
<feature type="binding site" evidence="8">
    <location>
        <begin position="111"/>
        <end position="112"/>
    </location>
    <ligand>
        <name>pyridoxal 5'-phosphate</name>
        <dbReference type="ChEBI" id="CHEBI:597326"/>
    </ligand>
</feature>
<keyword evidence="12" id="KW-1185">Reference proteome</keyword>
<dbReference type="Gene3D" id="3.90.1150.10">
    <property type="entry name" value="Aspartate Aminotransferase, domain 1"/>
    <property type="match status" value="1"/>
</dbReference>
<dbReference type="SUPFAM" id="SSF53383">
    <property type="entry name" value="PLP-dependent transferases"/>
    <property type="match status" value="1"/>
</dbReference>
<keyword evidence="4 8" id="KW-0808">Transferase</keyword>
<evidence type="ECO:0000256" key="9">
    <source>
        <dbReference type="PIRSR" id="PIRSR604723-51"/>
    </source>
</evidence>
<evidence type="ECO:0000256" key="6">
    <source>
        <dbReference type="ARBA" id="ARBA00022898"/>
    </source>
</evidence>
<feature type="binding site" evidence="8">
    <location>
        <position position="210"/>
    </location>
    <ligand>
        <name>pyridoxal 5'-phosphate</name>
        <dbReference type="ChEBI" id="CHEBI:597326"/>
    </ligand>
</feature>
<keyword evidence="5 8" id="KW-0093">Biotin biosynthesis</keyword>
<comment type="cofactor">
    <cofactor evidence="1 8 9">
        <name>pyridoxal 5'-phosphate</name>
        <dbReference type="ChEBI" id="CHEBI:597326"/>
    </cofactor>
</comment>
<dbReference type="Pfam" id="PF00155">
    <property type="entry name" value="Aminotran_1_2"/>
    <property type="match status" value="1"/>
</dbReference>
<evidence type="ECO:0000256" key="4">
    <source>
        <dbReference type="ARBA" id="ARBA00022679"/>
    </source>
</evidence>
<evidence type="ECO:0000256" key="7">
    <source>
        <dbReference type="ARBA" id="ARBA00047715"/>
    </source>
</evidence>
<dbReference type="STRING" id="1384056.N787_10725"/>
<dbReference type="InterPro" id="IPR015424">
    <property type="entry name" value="PyrdxlP-dep_Trfase"/>
</dbReference>
<evidence type="ECO:0000259" key="10">
    <source>
        <dbReference type="Pfam" id="PF00155"/>
    </source>
</evidence>
<evidence type="ECO:0000256" key="8">
    <source>
        <dbReference type="HAMAP-Rule" id="MF_01693"/>
    </source>
</evidence>
<dbReference type="RefSeq" id="WP_034212103.1">
    <property type="nucleotide sequence ID" value="NZ_AVCK01000017.1"/>
</dbReference>
<dbReference type="GO" id="GO:0009102">
    <property type="term" value="P:biotin biosynthetic process"/>
    <property type="evidence" value="ECO:0007669"/>
    <property type="project" value="UniProtKB-UniRule"/>
</dbReference>
<dbReference type="PANTHER" id="PTHR13693">
    <property type="entry name" value="CLASS II AMINOTRANSFERASE/8-AMINO-7-OXONONANOATE SYNTHASE"/>
    <property type="match status" value="1"/>
</dbReference>
<comment type="caution">
    <text evidence="8">Lacks conserved residue(s) required for the propagation of feature annotation.</text>
</comment>
<dbReference type="PATRIC" id="fig|1384056.3.peg.1364"/>
<dbReference type="InterPro" id="IPR015422">
    <property type="entry name" value="PyrdxlP-dep_Trfase_small"/>
</dbReference>
<dbReference type="EC" id="2.3.1.47" evidence="8"/>
<name>A0A091B635_9GAMM</name>
<dbReference type="OrthoDB" id="9807157at2"/>
<feature type="domain" description="Aminotransferase class I/classII large" evidence="10">
    <location>
        <begin position="44"/>
        <end position="384"/>
    </location>
</feature>
<evidence type="ECO:0000313" key="11">
    <source>
        <dbReference type="EMBL" id="KFN46329.1"/>
    </source>
</evidence>
<protein>
    <recommendedName>
        <fullName evidence="8">8-amino-7-oxononanoate synthase</fullName>
        <shortName evidence="8">AONS</shortName>
        <ecNumber evidence="8">2.3.1.47</ecNumber>
    </recommendedName>
    <alternativeName>
        <fullName evidence="8">7-keto-8-amino-pelargonic acid synthase</fullName>
        <shortName evidence="8">7-KAP synthase</shortName>
        <shortName evidence="8">KAPA synthase</shortName>
    </alternativeName>
    <alternativeName>
        <fullName evidence="8">8-amino-7-ketopelargonate synthase</fullName>
    </alternativeName>
</protein>
<keyword evidence="6 8" id="KW-0663">Pyridoxal phosphate</keyword>
<dbReference type="GO" id="GO:0030170">
    <property type="term" value="F:pyridoxal phosphate binding"/>
    <property type="evidence" value="ECO:0007669"/>
    <property type="project" value="UniProtKB-UniRule"/>
</dbReference>
<feature type="modified residue" description="N6-(pyridoxal phosphate)lysine" evidence="8 9">
    <location>
        <position position="242"/>
    </location>
</feature>
<dbReference type="AlphaFoldDB" id="A0A091B635"/>
<feature type="binding site" evidence="8">
    <location>
        <position position="136"/>
    </location>
    <ligand>
        <name>substrate</name>
    </ligand>
</feature>
<accession>A0A091B635</accession>
<dbReference type="PANTHER" id="PTHR13693:SF100">
    <property type="entry name" value="8-AMINO-7-OXONONANOATE SYNTHASE"/>
    <property type="match status" value="1"/>
</dbReference>
<proteinExistence type="inferred from homology"/>
<feature type="binding site" evidence="8">
    <location>
        <position position="356"/>
    </location>
    <ligand>
        <name>substrate</name>
    </ligand>
</feature>
<comment type="caution">
    <text evidence="11">The sequence shown here is derived from an EMBL/GenBank/DDBJ whole genome shotgun (WGS) entry which is preliminary data.</text>
</comment>
<dbReference type="EMBL" id="AVCK01000017">
    <property type="protein sequence ID" value="KFN46329.1"/>
    <property type="molecule type" value="Genomic_DNA"/>
</dbReference>
<feature type="binding site" evidence="8">
    <location>
        <position position="24"/>
    </location>
    <ligand>
        <name>substrate</name>
    </ligand>
</feature>
<dbReference type="HAMAP" id="MF_01693">
    <property type="entry name" value="BioF_aminotrans_2"/>
    <property type="match status" value="1"/>
</dbReference>
<organism evidence="11 12">
    <name type="scientific">Arenimonas metalli CF5-1</name>
    <dbReference type="NCBI Taxonomy" id="1384056"/>
    <lineage>
        <taxon>Bacteria</taxon>
        <taxon>Pseudomonadati</taxon>
        <taxon>Pseudomonadota</taxon>
        <taxon>Gammaproteobacteria</taxon>
        <taxon>Lysobacterales</taxon>
        <taxon>Lysobacteraceae</taxon>
        <taxon>Arenimonas</taxon>
    </lineage>
</organism>
<comment type="pathway">
    <text evidence="2 8">Cofactor biosynthesis; biotin biosynthesis.</text>
</comment>
<evidence type="ECO:0000256" key="2">
    <source>
        <dbReference type="ARBA" id="ARBA00004746"/>
    </source>
</evidence>
<evidence type="ECO:0000313" key="12">
    <source>
        <dbReference type="Proteomes" id="UP000029393"/>
    </source>
</evidence>
<sequence length="397" mass="42139">MPRQRLAERLAAARADREAAQAVRTRRVVEAREGMQVLVDGRQLTSFCGNDYLGLSQHLDVVAALQEAAAWHGVGSTGSAGVSGHHAEHAAFEREMAQWLGYERGLFFGTGYQANLAVLQSLLGEGDLCVQDKLNHACLIDGARLSRCELKRYPHADVEAAMRQLMTRRDGVAILATDGVFSMDGDQAPLADLALVARAQDALLYVDDAHGVGVLGPEGRGSLAVAGLGAREVPLLLVPLGKAFGGQGAMLLGSHAVVGHIAETARPYLYSTAPAPAMAAAMRASLKLIRSQPWRRAKLASLVARFRRGASALGLPLQESFTPIQPIVLGDNARALSLSAALEQAGYLVTAIRPPTVPEQQARLRITLSCEHNERDVDGLLAALAEALGARKAPQPA</sequence>
<dbReference type="InterPro" id="IPR004723">
    <property type="entry name" value="AONS_Archaea/Proteobacteria"/>
</dbReference>
<dbReference type="InterPro" id="IPR022834">
    <property type="entry name" value="AONS_Proteobacteria"/>
</dbReference>
<comment type="function">
    <text evidence="8">Catalyzes the decarboxylative condensation of pimeloyl-[acyl-carrier protein] and L-alanine to produce 8-amino-7-oxononanoate (AON), [acyl-carrier protein], and carbon dioxide.</text>
</comment>